<dbReference type="GO" id="GO:0051087">
    <property type="term" value="F:protein-folding chaperone binding"/>
    <property type="evidence" value="ECO:0007669"/>
    <property type="project" value="InterPro"/>
</dbReference>
<dbReference type="GeneID" id="108678942"/>
<dbReference type="AlphaFoldDB" id="A0A8B7PCH5"/>
<accession>A0A8B7PCH5</accession>
<dbReference type="InterPro" id="IPR004640">
    <property type="entry name" value="HscB"/>
</dbReference>
<dbReference type="Proteomes" id="UP000694843">
    <property type="component" value="Unplaced"/>
</dbReference>
<evidence type="ECO:0000313" key="5">
    <source>
        <dbReference type="RefSeq" id="XP_018022926.1"/>
    </source>
</evidence>
<gene>
    <name evidence="5" type="primary">LOC108678942</name>
</gene>
<dbReference type="Gene3D" id="1.20.1280.20">
    <property type="entry name" value="HscB, C-terminal domain"/>
    <property type="match status" value="1"/>
</dbReference>
<evidence type="ECO:0000256" key="1">
    <source>
        <dbReference type="ARBA" id="ARBA00010476"/>
    </source>
</evidence>
<dbReference type="Gene3D" id="1.10.287.110">
    <property type="entry name" value="DnaJ domain"/>
    <property type="match status" value="1"/>
</dbReference>
<dbReference type="OMA" id="CKNTRTE"/>
<dbReference type="SUPFAM" id="SSF47144">
    <property type="entry name" value="HSC20 (HSCB), C-terminal oligomerisation domain"/>
    <property type="match status" value="1"/>
</dbReference>
<dbReference type="OrthoDB" id="448954at2759"/>
<dbReference type="GO" id="GO:0001671">
    <property type="term" value="F:ATPase activator activity"/>
    <property type="evidence" value="ECO:0007669"/>
    <property type="project" value="InterPro"/>
</dbReference>
<dbReference type="KEGG" id="hazt:108678942"/>
<dbReference type="NCBIfam" id="TIGR00714">
    <property type="entry name" value="hscB"/>
    <property type="match status" value="1"/>
</dbReference>
<keyword evidence="4" id="KW-1185">Reference proteome</keyword>
<evidence type="ECO:0000259" key="3">
    <source>
        <dbReference type="PROSITE" id="PS50076"/>
    </source>
</evidence>
<dbReference type="GO" id="GO:0044571">
    <property type="term" value="P:[2Fe-2S] cluster assembly"/>
    <property type="evidence" value="ECO:0007669"/>
    <property type="project" value="InterPro"/>
</dbReference>
<dbReference type="InterPro" id="IPR001623">
    <property type="entry name" value="DnaJ_domain"/>
</dbReference>
<comment type="similarity">
    <text evidence="1">Belongs to the HscB family.</text>
</comment>
<dbReference type="Pfam" id="PF07743">
    <property type="entry name" value="HSCB_C"/>
    <property type="match status" value="1"/>
</dbReference>
<dbReference type="SUPFAM" id="SSF46565">
    <property type="entry name" value="Chaperone J-domain"/>
    <property type="match status" value="1"/>
</dbReference>
<evidence type="ECO:0000256" key="2">
    <source>
        <dbReference type="ARBA" id="ARBA00023186"/>
    </source>
</evidence>
<dbReference type="CDD" id="cd06257">
    <property type="entry name" value="DnaJ"/>
    <property type="match status" value="1"/>
</dbReference>
<dbReference type="RefSeq" id="XP_018022926.1">
    <property type="nucleotide sequence ID" value="XM_018167437.1"/>
</dbReference>
<dbReference type="PANTHER" id="PTHR14021">
    <property type="entry name" value="IRON-SULFUR CLUSTER CO-CHAPERONE PROTEIN HSCB"/>
    <property type="match status" value="1"/>
</dbReference>
<keyword evidence="2" id="KW-0143">Chaperone</keyword>
<proteinExistence type="inferred from homology"/>
<reference evidence="5" key="1">
    <citation type="submission" date="2025-08" db="UniProtKB">
        <authorList>
            <consortium name="RefSeq"/>
        </authorList>
    </citation>
    <scope>IDENTIFICATION</scope>
    <source>
        <tissue evidence="5">Whole organism</tissue>
    </source>
</reference>
<feature type="domain" description="J" evidence="3">
    <location>
        <begin position="109"/>
        <end position="181"/>
    </location>
</feature>
<dbReference type="PROSITE" id="PS50076">
    <property type="entry name" value="DNAJ_2"/>
    <property type="match status" value="1"/>
</dbReference>
<dbReference type="Pfam" id="PF00226">
    <property type="entry name" value="DnaJ"/>
    <property type="match status" value="1"/>
</dbReference>
<dbReference type="InterPro" id="IPR036869">
    <property type="entry name" value="J_dom_sf"/>
</dbReference>
<dbReference type="InterPro" id="IPR009073">
    <property type="entry name" value="HscB_oligo_C"/>
</dbReference>
<dbReference type="InterPro" id="IPR036386">
    <property type="entry name" value="HscB_C_sf"/>
</dbReference>
<organism evidence="4 5">
    <name type="scientific">Hyalella azteca</name>
    <name type="common">Amphipod</name>
    <dbReference type="NCBI Taxonomy" id="294128"/>
    <lineage>
        <taxon>Eukaryota</taxon>
        <taxon>Metazoa</taxon>
        <taxon>Ecdysozoa</taxon>
        <taxon>Arthropoda</taxon>
        <taxon>Crustacea</taxon>
        <taxon>Multicrustacea</taxon>
        <taxon>Malacostraca</taxon>
        <taxon>Eumalacostraca</taxon>
        <taxon>Peracarida</taxon>
        <taxon>Amphipoda</taxon>
        <taxon>Senticaudata</taxon>
        <taxon>Talitrida</taxon>
        <taxon>Talitroidea</taxon>
        <taxon>Hyalellidae</taxon>
        <taxon>Hyalella</taxon>
    </lineage>
</organism>
<dbReference type="GO" id="GO:0051259">
    <property type="term" value="P:protein complex oligomerization"/>
    <property type="evidence" value="ECO:0007669"/>
    <property type="project" value="InterPro"/>
</dbReference>
<dbReference type="SMART" id="SM00271">
    <property type="entry name" value="DnaJ"/>
    <property type="match status" value="1"/>
</dbReference>
<dbReference type="GO" id="GO:0005739">
    <property type="term" value="C:mitochondrion"/>
    <property type="evidence" value="ECO:0007669"/>
    <property type="project" value="TreeGrafter"/>
</dbReference>
<protein>
    <submittedName>
        <fullName evidence="5">Co-chaperone protein HscB</fullName>
    </submittedName>
</protein>
<evidence type="ECO:0000313" key="4">
    <source>
        <dbReference type="Proteomes" id="UP000694843"/>
    </source>
</evidence>
<dbReference type="CTD" id="5740624"/>
<name>A0A8B7PCH5_HYAAZ</name>
<dbReference type="PANTHER" id="PTHR14021:SF15">
    <property type="entry name" value="IRON-SULFUR CLUSTER CO-CHAPERONE PROTEIN HSCB"/>
    <property type="match status" value="1"/>
</dbReference>
<sequence>MSPSVNIFSKLLRPSFNCWLICSQGNMLSTTAVNKLNCGLKCQNVVVSKHDSLNRHSWLSCRAISISKQHCCKNTRTEVYCWKCQKLLSGDERFCPSCNIIQPLKDGLNYFELLGVEKQFLCDCEHLANQFRNLQRLYHPDKFASASEKEQEISASYSSAINKAYQVLNSALARAQYLLSLENLSLQEDHIDMDKEFLLEVMELNEELAGAQTEAQIAELKQTAQGTFDDLMG</sequence>